<organism evidence="1 2">
    <name type="scientific">Austwickia chelonae NBRC 105200</name>
    <dbReference type="NCBI Taxonomy" id="1184607"/>
    <lineage>
        <taxon>Bacteria</taxon>
        <taxon>Bacillati</taxon>
        <taxon>Actinomycetota</taxon>
        <taxon>Actinomycetes</taxon>
        <taxon>Micrococcales</taxon>
        <taxon>Dermatophilaceae</taxon>
        <taxon>Austwickia</taxon>
    </lineage>
</organism>
<protein>
    <recommendedName>
        <fullName evidence="3">DUF3349 domain-containing protein</fullName>
    </recommendedName>
</protein>
<dbReference type="AlphaFoldDB" id="K6VRE0"/>
<dbReference type="eggNOG" id="ENOG5033260">
    <property type="taxonomic scope" value="Bacteria"/>
</dbReference>
<reference evidence="1 2" key="1">
    <citation type="submission" date="2012-08" db="EMBL/GenBank/DDBJ databases">
        <title>Whole genome shotgun sequence of Austwickia chelonae NBRC 105200.</title>
        <authorList>
            <person name="Yoshida I."/>
            <person name="Hosoyama A."/>
            <person name="Tsuchikane K."/>
            <person name="Katsumata H."/>
            <person name="Ando Y."/>
            <person name="Ohji S."/>
            <person name="Hamada M."/>
            <person name="Tamura T."/>
            <person name="Yamazoe A."/>
            <person name="Yamazaki S."/>
            <person name="Fujita N."/>
        </authorList>
    </citation>
    <scope>NUCLEOTIDE SEQUENCE [LARGE SCALE GENOMIC DNA]</scope>
    <source>
        <strain evidence="1 2">NBRC 105200</strain>
    </source>
</reference>
<evidence type="ECO:0000313" key="1">
    <source>
        <dbReference type="EMBL" id="GAB77925.1"/>
    </source>
</evidence>
<proteinExistence type="predicted"/>
<dbReference type="OrthoDB" id="4350726at2"/>
<dbReference type="Gene3D" id="1.10.10.2390">
    <property type="match status" value="1"/>
</dbReference>
<dbReference type="STRING" id="100225.SAMN05421595_0436"/>
<dbReference type="Proteomes" id="UP000008495">
    <property type="component" value="Unassembled WGS sequence"/>
</dbReference>
<dbReference type="InterPro" id="IPR021784">
    <property type="entry name" value="DUF3349"/>
</dbReference>
<dbReference type="Pfam" id="PF11829">
    <property type="entry name" value="DUF3349"/>
    <property type="match status" value="1"/>
</dbReference>
<dbReference type="RefSeq" id="WP_006502677.1">
    <property type="nucleotide sequence ID" value="NZ_BAGZ01000008.1"/>
</dbReference>
<comment type="caution">
    <text evidence="1">The sequence shown here is derived from an EMBL/GenBank/DDBJ whole genome shotgun (WGS) entry which is preliminary data.</text>
</comment>
<sequence>MSALDRFISWVRAGYPNGVPDQDYVPLMALLRRRLTDEEVEDLGHELVRNGVIPADRIDVGAGIMKRTDQVPSPDEMVRVGQRLRSGGWPVDPL</sequence>
<dbReference type="EMBL" id="BAGZ01000008">
    <property type="protein sequence ID" value="GAB77925.1"/>
    <property type="molecule type" value="Genomic_DNA"/>
</dbReference>
<keyword evidence="2" id="KW-1185">Reference proteome</keyword>
<name>K6VRE0_9MICO</name>
<accession>K6VRE0</accession>
<dbReference type="Gene3D" id="6.10.140.2080">
    <property type="match status" value="1"/>
</dbReference>
<evidence type="ECO:0000313" key="2">
    <source>
        <dbReference type="Proteomes" id="UP000008495"/>
    </source>
</evidence>
<evidence type="ECO:0008006" key="3">
    <source>
        <dbReference type="Google" id="ProtNLM"/>
    </source>
</evidence>
<gene>
    <name evidence="1" type="ORF">AUCHE_08_01680</name>
</gene>